<dbReference type="HOGENOM" id="CLU_1999491_0_0_0"/>
<comment type="caution">
    <text evidence="1">The sequence shown here is derived from an EMBL/GenBank/DDBJ whole genome shotgun (WGS) entry which is preliminary data.</text>
</comment>
<organism evidence="1 2">
    <name type="scientific">Blastopirellula marina DSM 3645</name>
    <dbReference type="NCBI Taxonomy" id="314230"/>
    <lineage>
        <taxon>Bacteria</taxon>
        <taxon>Pseudomonadati</taxon>
        <taxon>Planctomycetota</taxon>
        <taxon>Planctomycetia</taxon>
        <taxon>Pirellulales</taxon>
        <taxon>Pirellulaceae</taxon>
        <taxon>Blastopirellula</taxon>
    </lineage>
</organism>
<proteinExistence type="predicted"/>
<dbReference type="Proteomes" id="UP000004358">
    <property type="component" value="Unassembled WGS sequence"/>
</dbReference>
<gene>
    <name evidence="1" type="ORF">DSM3645_28607</name>
</gene>
<sequence>MRLVLPDARKSVEKYLEGEDGFELFRRRRERAMHRGVSYTRWECMRECFLSASQQQKVLGSETLAHQNAWDFETIERDLLRVGFSSVEQSAFQSSGQSAFSFEGCFESEANEDYRSLYVEATKS</sequence>
<dbReference type="AlphaFoldDB" id="A3ZPE3"/>
<protein>
    <submittedName>
        <fullName evidence="1">Uncharacterized protein</fullName>
    </submittedName>
</protein>
<dbReference type="EMBL" id="AANZ01000004">
    <property type="protein sequence ID" value="EAQ81621.1"/>
    <property type="molecule type" value="Genomic_DNA"/>
</dbReference>
<name>A3ZPE3_9BACT</name>
<evidence type="ECO:0000313" key="1">
    <source>
        <dbReference type="EMBL" id="EAQ81621.1"/>
    </source>
</evidence>
<accession>A3ZPE3</accession>
<dbReference type="STRING" id="314230.DSM3645_28607"/>
<evidence type="ECO:0000313" key="2">
    <source>
        <dbReference type="Proteomes" id="UP000004358"/>
    </source>
</evidence>
<reference evidence="1 2" key="1">
    <citation type="submission" date="2006-02" db="EMBL/GenBank/DDBJ databases">
        <authorList>
            <person name="Amann R."/>
            <person name="Ferriera S."/>
            <person name="Johnson J."/>
            <person name="Kravitz S."/>
            <person name="Halpern A."/>
            <person name="Remington K."/>
            <person name="Beeson K."/>
            <person name="Tran B."/>
            <person name="Rogers Y.-H."/>
            <person name="Friedman R."/>
            <person name="Venter J.C."/>
        </authorList>
    </citation>
    <scope>NUCLEOTIDE SEQUENCE [LARGE SCALE GENOMIC DNA]</scope>
    <source>
        <strain evidence="1 2">DSM 3645</strain>
    </source>
</reference>